<dbReference type="RefSeq" id="WP_162220189.1">
    <property type="nucleotide sequence ID" value="NZ_JANJZM010000015.1"/>
</dbReference>
<comment type="similarity">
    <text evidence="2">Belongs to the 'phage' integrase family.</text>
</comment>
<dbReference type="GO" id="GO:0015074">
    <property type="term" value="P:DNA integration"/>
    <property type="evidence" value="ECO:0007669"/>
    <property type="project" value="UniProtKB-KW"/>
</dbReference>
<dbReference type="CDD" id="cd01189">
    <property type="entry name" value="INT_ICEBs1_C_like"/>
    <property type="match status" value="1"/>
</dbReference>
<feature type="domain" description="Tyr recombinase" evidence="7">
    <location>
        <begin position="346"/>
        <end position="570"/>
    </location>
</feature>
<dbReference type="PROSITE" id="PS51900">
    <property type="entry name" value="CB"/>
    <property type="match status" value="1"/>
</dbReference>
<reference evidence="9 10" key="1">
    <citation type="submission" date="2019-06" db="EMBL/GenBank/DDBJ databases">
        <title>Draft genome sequences of 15 bacterial species constituting the stable defined intestinal microbiota of the GM15 gnotobiotic mouse model.</title>
        <authorList>
            <person name="Elie C."/>
            <person name="Mathieu A."/>
            <person name="Saliou A."/>
            <person name="Darnaud M."/>
            <person name="Leulier F."/>
            <person name="Tamellini A."/>
        </authorList>
    </citation>
    <scope>NUCLEOTIDE SEQUENCE [LARGE SCALE GENOMIC DNA]</scope>
    <source>
        <strain evidence="9 10">JM4-15</strain>
    </source>
</reference>
<evidence type="ECO:0000256" key="5">
    <source>
        <dbReference type="ARBA" id="ARBA00023172"/>
    </source>
</evidence>
<dbReference type="InterPro" id="IPR013762">
    <property type="entry name" value="Integrase-like_cat_sf"/>
</dbReference>
<dbReference type="AlphaFoldDB" id="A0A845SQ17"/>
<evidence type="ECO:0000256" key="3">
    <source>
        <dbReference type="ARBA" id="ARBA00022908"/>
    </source>
</evidence>
<dbReference type="InterPro" id="IPR044068">
    <property type="entry name" value="CB"/>
</dbReference>
<dbReference type="EMBL" id="VIQT01000002">
    <property type="protein sequence ID" value="NDO37705.1"/>
    <property type="molecule type" value="Genomic_DNA"/>
</dbReference>
<sequence>MSSSISAGKTPRKKGTGSIRRYANGVWQSSFTYKGQRFYLEAVSRDEASGKLEAAKQFADSGSFDGTKESLHQFLLQQGYPSGTKRTVPAVISSYNINRNTATSWRVSVNVQGVNYRIGAVSEEEARAKYIAFEAAVLKGEFHGSNESLDAILKAAGFVAGRFHSVRLKKGTSKHGPFKNGIRRRAEGYYEGRYTYHRKTESVYAPTEKEAEKKLRAIKTAIDDGSYIGKNNETLCGYLMFWVGFSGQTRLRPSTQRKYRSYVIDHFIPYFGDQRLQATTTELLQEFFQTKTISGRADGKEGGLSHKTLTDMRNMLSKALNYAVNPKRLLQFNPAREIELKFRKAKEIPIMTEDQMELLIENAMAGDNPVGWAIVILLRTGMRKGELLGLRLSCIGPRISTFSIEKSLVRIYHPNKQQAADYERIDTWAKTRNKTGLYLGPPKTESSSRCFPVGRQVKECVRNLIAYQEKLLGHSIEQCPNHGLDNFLLVTPLLRPYDPKAFEEHFKKFLSQCGILDISVHSTRHSFTTDMLEKFPEELSSISEIVGHASKSTTLRYAHGREKKKIQLMDSF</sequence>
<evidence type="ECO:0000259" key="8">
    <source>
        <dbReference type="PROSITE" id="PS51900"/>
    </source>
</evidence>
<dbReference type="Proteomes" id="UP000462501">
    <property type="component" value="Unassembled WGS sequence"/>
</dbReference>
<dbReference type="GO" id="GO:0006310">
    <property type="term" value="P:DNA recombination"/>
    <property type="evidence" value="ECO:0007669"/>
    <property type="project" value="UniProtKB-KW"/>
</dbReference>
<accession>A0A845SQ17</accession>
<evidence type="ECO:0000259" key="7">
    <source>
        <dbReference type="PROSITE" id="PS51898"/>
    </source>
</evidence>
<dbReference type="Pfam" id="PF14659">
    <property type="entry name" value="Phage_int_SAM_3"/>
    <property type="match status" value="1"/>
</dbReference>
<protein>
    <submittedName>
        <fullName evidence="9">Site-specific integrase</fullName>
    </submittedName>
</protein>
<dbReference type="SUPFAM" id="SSF56349">
    <property type="entry name" value="DNA breaking-rejoining enzymes"/>
    <property type="match status" value="1"/>
</dbReference>
<keyword evidence="4 6" id="KW-0238">DNA-binding</keyword>
<keyword evidence="3" id="KW-0229">DNA integration</keyword>
<dbReference type="InterPro" id="IPR002104">
    <property type="entry name" value="Integrase_catalytic"/>
</dbReference>
<dbReference type="InterPro" id="IPR050090">
    <property type="entry name" value="Tyrosine_recombinase_XerCD"/>
</dbReference>
<comment type="caution">
    <text evidence="9">The sequence shown here is derived from an EMBL/GenBank/DDBJ whole genome shotgun (WGS) entry which is preliminary data.</text>
</comment>
<dbReference type="PROSITE" id="PS51898">
    <property type="entry name" value="TYR_RECOMBINASE"/>
    <property type="match status" value="1"/>
</dbReference>
<dbReference type="GO" id="GO:0003677">
    <property type="term" value="F:DNA binding"/>
    <property type="evidence" value="ECO:0007669"/>
    <property type="project" value="UniProtKB-UniRule"/>
</dbReference>
<dbReference type="InterPro" id="IPR010998">
    <property type="entry name" value="Integrase_recombinase_N"/>
</dbReference>
<name>A0A845SQ17_9FIRM</name>
<dbReference type="InterPro" id="IPR004107">
    <property type="entry name" value="Integrase_SAM-like_N"/>
</dbReference>
<proteinExistence type="inferred from homology"/>
<evidence type="ECO:0000256" key="1">
    <source>
        <dbReference type="ARBA" id="ARBA00003283"/>
    </source>
</evidence>
<comment type="function">
    <text evidence="1">Site-specific tyrosine recombinase, which acts by catalyzing the cutting and rejoining of the recombining DNA molecules.</text>
</comment>
<organism evidence="9 10">
    <name type="scientific">Anaerotruncus colihominis</name>
    <dbReference type="NCBI Taxonomy" id="169435"/>
    <lineage>
        <taxon>Bacteria</taxon>
        <taxon>Bacillati</taxon>
        <taxon>Bacillota</taxon>
        <taxon>Clostridia</taxon>
        <taxon>Eubacteriales</taxon>
        <taxon>Oscillospiraceae</taxon>
        <taxon>Anaerotruncus</taxon>
    </lineage>
</organism>
<gene>
    <name evidence="9" type="ORF">FMM72_00330</name>
</gene>
<feature type="domain" description="Core-binding (CB)" evidence="8">
    <location>
        <begin position="222"/>
        <end position="324"/>
    </location>
</feature>
<evidence type="ECO:0000256" key="2">
    <source>
        <dbReference type="ARBA" id="ARBA00008857"/>
    </source>
</evidence>
<evidence type="ECO:0000313" key="10">
    <source>
        <dbReference type="Proteomes" id="UP000462501"/>
    </source>
</evidence>
<dbReference type="PANTHER" id="PTHR30349">
    <property type="entry name" value="PHAGE INTEGRASE-RELATED"/>
    <property type="match status" value="1"/>
</dbReference>
<dbReference type="Gene3D" id="1.10.150.130">
    <property type="match status" value="1"/>
</dbReference>
<keyword evidence="5" id="KW-0233">DNA recombination</keyword>
<evidence type="ECO:0000256" key="4">
    <source>
        <dbReference type="ARBA" id="ARBA00023125"/>
    </source>
</evidence>
<evidence type="ECO:0000313" key="9">
    <source>
        <dbReference type="EMBL" id="NDO37705.1"/>
    </source>
</evidence>
<dbReference type="InterPro" id="IPR011010">
    <property type="entry name" value="DNA_brk_join_enz"/>
</dbReference>
<dbReference type="Gene3D" id="1.10.443.10">
    <property type="entry name" value="Intergrase catalytic core"/>
    <property type="match status" value="1"/>
</dbReference>
<dbReference type="Pfam" id="PF00589">
    <property type="entry name" value="Phage_integrase"/>
    <property type="match status" value="1"/>
</dbReference>
<evidence type="ECO:0000256" key="6">
    <source>
        <dbReference type="PROSITE-ProRule" id="PRU01248"/>
    </source>
</evidence>